<keyword evidence="2" id="KW-1185">Reference proteome</keyword>
<dbReference type="Proteomes" id="UP001430290">
    <property type="component" value="Unassembled WGS sequence"/>
</dbReference>
<gene>
    <name evidence="1" type="ORF">K7B09_03900</name>
</gene>
<evidence type="ECO:0000313" key="1">
    <source>
        <dbReference type="EMBL" id="MBZ4185466.1"/>
    </source>
</evidence>
<proteinExistence type="predicted"/>
<name>A0ABS7TC79_9GAMM</name>
<protein>
    <submittedName>
        <fullName evidence="1">DUF2066 domain-containing protein</fullName>
    </submittedName>
</protein>
<evidence type="ECO:0000313" key="2">
    <source>
        <dbReference type="Proteomes" id="UP001430290"/>
    </source>
</evidence>
<dbReference type="Pfam" id="PF09839">
    <property type="entry name" value="DUF2066"/>
    <property type="match status" value="1"/>
</dbReference>
<accession>A0ABS7TC79</accession>
<dbReference type="EMBL" id="JAIQDJ010000001">
    <property type="protein sequence ID" value="MBZ4185466.1"/>
    <property type="molecule type" value="Genomic_DNA"/>
</dbReference>
<dbReference type="InterPro" id="IPR018642">
    <property type="entry name" value="DUF2066"/>
</dbReference>
<reference evidence="1" key="1">
    <citation type="submission" date="2021-09" db="EMBL/GenBank/DDBJ databases">
        <authorList>
            <person name="Wu T."/>
            <person name="Guo S.Z."/>
        </authorList>
    </citation>
    <scope>NUCLEOTIDE SEQUENCE</scope>
    <source>
        <strain evidence="1">RSS-23</strain>
    </source>
</reference>
<organism evidence="1 2">
    <name type="scientific">Thermomonas beijingensis</name>
    <dbReference type="NCBI Taxonomy" id="2872701"/>
    <lineage>
        <taxon>Bacteria</taxon>
        <taxon>Pseudomonadati</taxon>
        <taxon>Pseudomonadota</taxon>
        <taxon>Gammaproteobacteria</taxon>
        <taxon>Lysobacterales</taxon>
        <taxon>Lysobacteraceae</taxon>
        <taxon>Thermomonas</taxon>
    </lineage>
</organism>
<comment type="caution">
    <text evidence="1">The sequence shown here is derived from an EMBL/GenBank/DDBJ whole genome shotgun (WGS) entry which is preliminary data.</text>
</comment>
<sequence length="367" mass="38519">MARGWLGQWMGLWLTGLLLLAGNALAQRVEGDRAAAQGAYEAEVPVHNQTDGERDKAFARALAQVLGNVTGDRGAAARGGVREELAKAKNYVDGYDYRQDEGVSATGAPSFQTTLVVRFKPADVDDLVAMLGLPSWPLPHPKPVLWLGIDDGSGPRLVGLGQANAARSALDQAKLRGYALGLPAGNAAEQAAIGAIWRGDTAAVTALSKRYSPPMQLIGKLRRSGSGWVADWTFVDNGKVLGSWQSSNVDARRAMAGGADGAADALFKRYARAGSSGTPGVYRVQVLGIHGTDDYLRLAGYLDSVSIVRRVVPVSANPDRLELDLELTTGVANFSKYVARGSVLSVVPAGDADSSASAISIYQMAGG</sequence>